<comment type="subcellular location">
    <subcellularLocation>
        <location evidence="1">Cytoplasm</location>
        <location evidence="1">Cytoskeleton</location>
        <location evidence="1">Cilium axoneme</location>
    </subcellularLocation>
</comment>
<accession>A0ABY8TWB6</accession>
<evidence type="ECO:0000313" key="3">
    <source>
        <dbReference type="Proteomes" id="UP001244341"/>
    </source>
</evidence>
<reference evidence="2 3" key="1">
    <citation type="submission" date="2023-05" db="EMBL/GenBank/DDBJ databases">
        <title>A 100% complete, gapless, phased diploid assembly of the Scenedesmus obliquus UTEX 3031 genome.</title>
        <authorList>
            <person name="Biondi T.C."/>
            <person name="Hanschen E.R."/>
            <person name="Kwon T."/>
            <person name="Eng W."/>
            <person name="Kruse C.P.S."/>
            <person name="Koehler S.I."/>
            <person name="Kunde Y."/>
            <person name="Gleasner C.D."/>
            <person name="You Mak K.T."/>
            <person name="Polle J."/>
            <person name="Hovde B.T."/>
            <person name="Starkenburg S.R."/>
        </authorList>
    </citation>
    <scope>NUCLEOTIDE SEQUENCE [LARGE SCALE GENOMIC DNA]</scope>
    <source>
        <strain evidence="2 3">DOE0152z</strain>
    </source>
</reference>
<keyword evidence="3" id="KW-1185">Reference proteome</keyword>
<dbReference type="Proteomes" id="UP001244341">
    <property type="component" value="Chromosome 3b"/>
</dbReference>
<dbReference type="InterPro" id="IPR032675">
    <property type="entry name" value="LRR_dom_sf"/>
</dbReference>
<proteinExistence type="predicted"/>
<sequence>MVDYGALSSLSRLSALGLPLAAERQGLDSISSCSQLQRLSLEFWDAAGAVQQVTLQPTARTAAMSSLAALQHLKEIALSVNENAEVAAVSALQQVELLLLVVPMRSSCSVHGLAVLAAMRQLQELTLELPGFSKDSLQEADMQLLLSAVRHVQRFTVKVQEKHVEAVQEVVQSAERALTEQGLRLPSKIVVNPITQD</sequence>
<dbReference type="Gene3D" id="3.80.10.10">
    <property type="entry name" value="Ribonuclease Inhibitor"/>
    <property type="match status" value="1"/>
</dbReference>
<organism evidence="2 3">
    <name type="scientific">Tetradesmus obliquus</name>
    <name type="common">Green alga</name>
    <name type="synonym">Acutodesmus obliquus</name>
    <dbReference type="NCBI Taxonomy" id="3088"/>
    <lineage>
        <taxon>Eukaryota</taxon>
        <taxon>Viridiplantae</taxon>
        <taxon>Chlorophyta</taxon>
        <taxon>core chlorophytes</taxon>
        <taxon>Chlorophyceae</taxon>
        <taxon>CS clade</taxon>
        <taxon>Sphaeropleales</taxon>
        <taxon>Scenedesmaceae</taxon>
        <taxon>Tetradesmus</taxon>
    </lineage>
</organism>
<evidence type="ECO:0000256" key="1">
    <source>
        <dbReference type="ARBA" id="ARBA00004430"/>
    </source>
</evidence>
<protein>
    <submittedName>
        <fullName evidence="2">Uncharacterized protein</fullName>
    </submittedName>
</protein>
<name>A0ABY8TWB6_TETOB</name>
<evidence type="ECO:0000313" key="2">
    <source>
        <dbReference type="EMBL" id="WIA12031.1"/>
    </source>
</evidence>
<gene>
    <name evidence="2" type="ORF">OEZ85_012111</name>
</gene>
<dbReference type="EMBL" id="CP126210">
    <property type="protein sequence ID" value="WIA12031.1"/>
    <property type="molecule type" value="Genomic_DNA"/>
</dbReference>